<dbReference type="InterPro" id="IPR050121">
    <property type="entry name" value="Cytochrome_P450_monoxygenase"/>
</dbReference>
<dbReference type="GO" id="GO:0005506">
    <property type="term" value="F:iron ion binding"/>
    <property type="evidence" value="ECO:0007669"/>
    <property type="project" value="InterPro"/>
</dbReference>
<evidence type="ECO:0000256" key="1">
    <source>
        <dbReference type="ARBA" id="ARBA00001971"/>
    </source>
</evidence>
<dbReference type="FunFam" id="1.10.630.10:FF:000063">
    <property type="entry name" value="Cytochrome P450 monooxygenase"/>
    <property type="match status" value="1"/>
</dbReference>
<evidence type="ECO:0000313" key="17">
    <source>
        <dbReference type="Proteomes" id="UP000799770"/>
    </source>
</evidence>
<dbReference type="GO" id="GO:0016020">
    <property type="term" value="C:membrane"/>
    <property type="evidence" value="ECO:0007669"/>
    <property type="project" value="UniProtKB-SubCell"/>
</dbReference>
<dbReference type="PRINTS" id="PR00463">
    <property type="entry name" value="EP450I"/>
</dbReference>
<comment type="cofactor">
    <cofactor evidence="1 13">
        <name>heme</name>
        <dbReference type="ChEBI" id="CHEBI:30413"/>
    </cofactor>
</comment>
<evidence type="ECO:0000256" key="5">
    <source>
        <dbReference type="ARBA" id="ARBA00022617"/>
    </source>
</evidence>
<feature type="binding site" description="axial binding residue" evidence="13">
    <location>
        <position position="455"/>
    </location>
    <ligand>
        <name>heme</name>
        <dbReference type="ChEBI" id="CHEBI:30413"/>
    </ligand>
    <ligandPart>
        <name>Fe</name>
        <dbReference type="ChEBI" id="CHEBI:18248"/>
    </ligandPart>
</feature>
<dbReference type="AlphaFoldDB" id="A0A6A5ZAW5"/>
<dbReference type="GO" id="GO:0016705">
    <property type="term" value="F:oxidoreductase activity, acting on paired donors, with incorporation or reduction of molecular oxygen"/>
    <property type="evidence" value="ECO:0007669"/>
    <property type="project" value="InterPro"/>
</dbReference>
<dbReference type="InterPro" id="IPR036396">
    <property type="entry name" value="Cyt_P450_sf"/>
</dbReference>
<evidence type="ECO:0000256" key="7">
    <source>
        <dbReference type="ARBA" id="ARBA00022723"/>
    </source>
</evidence>
<proteinExistence type="inferred from homology"/>
<comment type="pathway">
    <text evidence="3">Mycotoxin biosynthesis.</text>
</comment>
<dbReference type="Gene3D" id="1.10.630.10">
    <property type="entry name" value="Cytochrome P450"/>
    <property type="match status" value="1"/>
</dbReference>
<dbReference type="GO" id="GO:1902181">
    <property type="term" value="P:verruculogen biosynthetic process"/>
    <property type="evidence" value="ECO:0007669"/>
    <property type="project" value="UniProtKB-ARBA"/>
</dbReference>
<keyword evidence="7 13" id="KW-0479">Metal-binding</keyword>
<evidence type="ECO:0000256" key="15">
    <source>
        <dbReference type="SAM" id="Phobius"/>
    </source>
</evidence>
<dbReference type="Proteomes" id="UP000799770">
    <property type="component" value="Unassembled WGS sequence"/>
</dbReference>
<comment type="subcellular location">
    <subcellularLocation>
        <location evidence="2">Membrane</location>
    </subcellularLocation>
</comment>
<dbReference type="InterPro" id="IPR001128">
    <property type="entry name" value="Cyt_P450"/>
</dbReference>
<evidence type="ECO:0000256" key="8">
    <source>
        <dbReference type="ARBA" id="ARBA00022989"/>
    </source>
</evidence>
<evidence type="ECO:0000256" key="9">
    <source>
        <dbReference type="ARBA" id="ARBA00023002"/>
    </source>
</evidence>
<dbReference type="PRINTS" id="PR00385">
    <property type="entry name" value="P450"/>
</dbReference>
<evidence type="ECO:0000256" key="6">
    <source>
        <dbReference type="ARBA" id="ARBA00022692"/>
    </source>
</evidence>
<dbReference type="SUPFAM" id="SSF48264">
    <property type="entry name" value="Cytochrome P450"/>
    <property type="match status" value="1"/>
</dbReference>
<keyword evidence="6 15" id="KW-0812">Transmembrane</keyword>
<evidence type="ECO:0000256" key="10">
    <source>
        <dbReference type="ARBA" id="ARBA00023004"/>
    </source>
</evidence>
<evidence type="ECO:0000313" key="16">
    <source>
        <dbReference type="EMBL" id="KAF2116659.1"/>
    </source>
</evidence>
<evidence type="ECO:0000256" key="12">
    <source>
        <dbReference type="ARBA" id="ARBA00023136"/>
    </source>
</evidence>
<reference evidence="16" key="1">
    <citation type="journal article" date="2020" name="Stud. Mycol.">
        <title>101 Dothideomycetes genomes: a test case for predicting lifestyles and emergence of pathogens.</title>
        <authorList>
            <person name="Haridas S."/>
            <person name="Albert R."/>
            <person name="Binder M."/>
            <person name="Bloem J."/>
            <person name="Labutti K."/>
            <person name="Salamov A."/>
            <person name="Andreopoulos B."/>
            <person name="Baker S."/>
            <person name="Barry K."/>
            <person name="Bills G."/>
            <person name="Bluhm B."/>
            <person name="Cannon C."/>
            <person name="Castanera R."/>
            <person name="Culley D."/>
            <person name="Daum C."/>
            <person name="Ezra D."/>
            <person name="Gonzalez J."/>
            <person name="Henrissat B."/>
            <person name="Kuo A."/>
            <person name="Liang C."/>
            <person name="Lipzen A."/>
            <person name="Lutzoni F."/>
            <person name="Magnuson J."/>
            <person name="Mondo S."/>
            <person name="Nolan M."/>
            <person name="Ohm R."/>
            <person name="Pangilinan J."/>
            <person name="Park H.-J."/>
            <person name="Ramirez L."/>
            <person name="Alfaro M."/>
            <person name="Sun H."/>
            <person name="Tritt A."/>
            <person name="Yoshinaga Y."/>
            <person name="Zwiers L.-H."/>
            <person name="Turgeon B."/>
            <person name="Goodwin S."/>
            <person name="Spatafora J."/>
            <person name="Crous P."/>
            <person name="Grigoriev I."/>
        </authorList>
    </citation>
    <scope>NUCLEOTIDE SEQUENCE</scope>
    <source>
        <strain evidence="16">CBS 627.86</strain>
    </source>
</reference>
<dbReference type="EMBL" id="ML977320">
    <property type="protein sequence ID" value="KAF2116659.1"/>
    <property type="molecule type" value="Genomic_DNA"/>
</dbReference>
<name>A0A6A5ZAW5_9PLEO</name>
<sequence length="519" mass="58435">MGFLDEDRIRLLAIYAPIAITAYFLAIAIYRLTLHPLAKYPGPLLWRISPIPSCISLLRGRISFDYKTIHDRYGPVVRVMPNELSFNTAKAWDDIYGHRVGLPNMDKDPIHVGAVEAIPGATNLTMAPDTHHARQRRALAHAFSKQALLEQEPILKGYVNLFVKRLREMAHRGEAANMVSWFNFCTFDIIGDLSFGEPFGCLQEGEGGESANWVVLVYESIKAGALEQATRRFATPGSLVQRFLLWCVPSVIRERRYKHLRNSTEKTVRRMNMKTEHRDFIWYILKQREKKNEVSDDEVIMNAALFIVAGSETTATELCGLTNYLLRNPTHYQNLITELRTAVKSESDLTMDILGKLPYMNACIEEGLRIFPPVPIGLLRTVPKEGAVIDGHVVPGGFSVCVGSWAAAHSAANFTRPDEFIPERFLETADAETKAKYASDVKKAAQPFSTGPRGCIGRNLTYVELRLILGALLWNFDLEFADGAPLWNPKNGFPGLRAYNTWEKTPLMVRLKDIRKTPA</sequence>
<keyword evidence="5 13" id="KW-0349">Heme</keyword>
<comment type="similarity">
    <text evidence="4 14">Belongs to the cytochrome P450 family.</text>
</comment>
<feature type="transmembrane region" description="Helical" evidence="15">
    <location>
        <begin position="12"/>
        <end position="32"/>
    </location>
</feature>
<evidence type="ECO:0000256" key="11">
    <source>
        <dbReference type="ARBA" id="ARBA00023033"/>
    </source>
</evidence>
<keyword evidence="11 14" id="KW-0503">Monooxygenase</keyword>
<dbReference type="PANTHER" id="PTHR24305">
    <property type="entry name" value="CYTOCHROME P450"/>
    <property type="match status" value="1"/>
</dbReference>
<dbReference type="InterPro" id="IPR002401">
    <property type="entry name" value="Cyt_P450_E_grp-I"/>
</dbReference>
<dbReference type="PROSITE" id="PS00086">
    <property type="entry name" value="CYTOCHROME_P450"/>
    <property type="match status" value="1"/>
</dbReference>
<accession>A0A6A5ZAW5</accession>
<dbReference type="GO" id="GO:0004497">
    <property type="term" value="F:monooxygenase activity"/>
    <property type="evidence" value="ECO:0007669"/>
    <property type="project" value="UniProtKB-KW"/>
</dbReference>
<dbReference type="GO" id="GO:0020037">
    <property type="term" value="F:heme binding"/>
    <property type="evidence" value="ECO:0007669"/>
    <property type="project" value="InterPro"/>
</dbReference>
<dbReference type="InterPro" id="IPR017972">
    <property type="entry name" value="Cyt_P450_CS"/>
</dbReference>
<gene>
    <name evidence="16" type="ORF">BDV96DRAFT_490803</name>
</gene>
<keyword evidence="10 13" id="KW-0408">Iron</keyword>
<keyword evidence="12 15" id="KW-0472">Membrane</keyword>
<dbReference type="OrthoDB" id="1470350at2759"/>
<dbReference type="Pfam" id="PF00067">
    <property type="entry name" value="p450"/>
    <property type="match status" value="1"/>
</dbReference>
<keyword evidence="8 15" id="KW-1133">Transmembrane helix</keyword>
<evidence type="ECO:0000256" key="2">
    <source>
        <dbReference type="ARBA" id="ARBA00004370"/>
    </source>
</evidence>
<evidence type="ECO:0000256" key="13">
    <source>
        <dbReference type="PIRSR" id="PIRSR602401-1"/>
    </source>
</evidence>
<organism evidence="16 17">
    <name type="scientific">Lophiotrema nucula</name>
    <dbReference type="NCBI Taxonomy" id="690887"/>
    <lineage>
        <taxon>Eukaryota</taxon>
        <taxon>Fungi</taxon>
        <taxon>Dikarya</taxon>
        <taxon>Ascomycota</taxon>
        <taxon>Pezizomycotina</taxon>
        <taxon>Dothideomycetes</taxon>
        <taxon>Pleosporomycetidae</taxon>
        <taxon>Pleosporales</taxon>
        <taxon>Lophiotremataceae</taxon>
        <taxon>Lophiotrema</taxon>
    </lineage>
</organism>
<evidence type="ECO:0000256" key="14">
    <source>
        <dbReference type="RuleBase" id="RU000461"/>
    </source>
</evidence>
<keyword evidence="9 14" id="KW-0560">Oxidoreductase</keyword>
<dbReference type="CDD" id="cd11058">
    <property type="entry name" value="CYP60B-like"/>
    <property type="match status" value="1"/>
</dbReference>
<evidence type="ECO:0000256" key="3">
    <source>
        <dbReference type="ARBA" id="ARBA00004685"/>
    </source>
</evidence>
<keyword evidence="17" id="KW-1185">Reference proteome</keyword>
<protein>
    <submittedName>
        <fullName evidence="16">Cytochrome P450</fullName>
    </submittedName>
</protein>
<dbReference type="PANTHER" id="PTHR24305:SF210">
    <property type="entry name" value="CYTOCHROME P450 MONOOXYGENASE ASQL-RELATED"/>
    <property type="match status" value="1"/>
</dbReference>
<evidence type="ECO:0000256" key="4">
    <source>
        <dbReference type="ARBA" id="ARBA00010617"/>
    </source>
</evidence>